<dbReference type="EMBL" id="VFPS01000006">
    <property type="protein sequence ID" value="TQM90989.1"/>
    <property type="molecule type" value="Genomic_DNA"/>
</dbReference>
<feature type="coiled-coil region" evidence="1">
    <location>
        <begin position="274"/>
        <end position="313"/>
    </location>
</feature>
<protein>
    <submittedName>
        <fullName evidence="2">Uncharacterized protein</fullName>
    </submittedName>
</protein>
<keyword evidence="1" id="KW-0175">Coiled coil</keyword>
<name>A0A4Y3UPX3_9MICO</name>
<dbReference type="RefSeq" id="WP_141380779.1">
    <property type="nucleotide sequence ID" value="NZ_BJNA01000033.1"/>
</dbReference>
<dbReference type="AlphaFoldDB" id="A0A4Y3UPX3"/>
<evidence type="ECO:0000313" key="3">
    <source>
        <dbReference type="Proteomes" id="UP000319804"/>
    </source>
</evidence>
<sequence>MTDADAAVEILRRAAEDRSAHQHLGARVDAARTLVDARRAERDELQERLRVEEADVRRIEGISAARLWATLRGDAPEQAARERAERDAAALAVAGAEARLAQAGAELRRVSAQRAELGDVEERYAGALAEYERIVTAGAAGDSLGTVASDLRIVAADIGRARSDLREVDEAVAALRAAMSALEEARTRLQSAGGWSTYDTFFGGGMLADLMKHSRIEESADAFARVNRALERLRIELADVGVSPVQGVEISDTLGVFDVLFDNVFADWMVRERIAQAREQAVTLQVRLSELDVALANRRLETAERLAALARRREELLLTAAS</sequence>
<keyword evidence="3" id="KW-1185">Reference proteome</keyword>
<dbReference type="OrthoDB" id="3540923at2"/>
<dbReference type="Proteomes" id="UP000319804">
    <property type="component" value="Unassembled WGS sequence"/>
</dbReference>
<proteinExistence type="predicted"/>
<evidence type="ECO:0000313" key="2">
    <source>
        <dbReference type="EMBL" id="TQM90989.1"/>
    </source>
</evidence>
<feature type="coiled-coil region" evidence="1">
    <location>
        <begin position="28"/>
        <end position="62"/>
    </location>
</feature>
<organism evidence="2 3">
    <name type="scientific">Microbacterium lacticum</name>
    <dbReference type="NCBI Taxonomy" id="33885"/>
    <lineage>
        <taxon>Bacteria</taxon>
        <taxon>Bacillati</taxon>
        <taxon>Actinomycetota</taxon>
        <taxon>Actinomycetes</taxon>
        <taxon>Micrococcales</taxon>
        <taxon>Microbacteriaceae</taxon>
        <taxon>Microbacterium</taxon>
    </lineage>
</organism>
<gene>
    <name evidence="2" type="ORF">FHX68_2844</name>
</gene>
<reference evidence="2 3" key="1">
    <citation type="submission" date="2019-06" db="EMBL/GenBank/DDBJ databases">
        <title>Sequencing the genomes of 1000 actinobacteria strains.</title>
        <authorList>
            <person name="Klenk H.-P."/>
        </authorList>
    </citation>
    <scope>NUCLEOTIDE SEQUENCE [LARGE SCALE GENOMIC DNA]</scope>
    <source>
        <strain evidence="2 3">DSM 20427</strain>
    </source>
</reference>
<feature type="coiled-coil region" evidence="1">
    <location>
        <begin position="165"/>
        <end position="192"/>
    </location>
</feature>
<comment type="caution">
    <text evidence="2">The sequence shown here is derived from an EMBL/GenBank/DDBJ whole genome shotgun (WGS) entry which is preliminary data.</text>
</comment>
<evidence type="ECO:0000256" key="1">
    <source>
        <dbReference type="SAM" id="Coils"/>
    </source>
</evidence>
<accession>A0A4Y3UPX3</accession>